<gene>
    <name evidence="1" type="ORF">ENF30_01835</name>
</gene>
<dbReference type="Proteomes" id="UP000885706">
    <property type="component" value="Unassembled WGS sequence"/>
</dbReference>
<proteinExistence type="predicted"/>
<comment type="caution">
    <text evidence="1">The sequence shown here is derived from an EMBL/GenBank/DDBJ whole genome shotgun (WGS) entry which is preliminary data.</text>
</comment>
<dbReference type="AlphaFoldDB" id="A0A7V0IA69"/>
<accession>A0A7V0IA69</accession>
<organism evidence="1">
    <name type="scientific">Desulfofervidus auxilii</name>
    <dbReference type="NCBI Taxonomy" id="1621989"/>
    <lineage>
        <taxon>Bacteria</taxon>
        <taxon>Pseudomonadati</taxon>
        <taxon>Thermodesulfobacteriota</taxon>
        <taxon>Candidatus Desulfofervidia</taxon>
        <taxon>Candidatus Desulfofervidales</taxon>
        <taxon>Candidatus Desulfofervidaceae</taxon>
        <taxon>Candidatus Desulfofervidus</taxon>
    </lineage>
</organism>
<dbReference type="EMBL" id="DQWQ01000080">
    <property type="protein sequence ID" value="HDD35521.1"/>
    <property type="molecule type" value="Genomic_DNA"/>
</dbReference>
<reference evidence="1" key="1">
    <citation type="journal article" date="2020" name="mSystems">
        <title>Genome- and Community-Level Interaction Insights into Carbon Utilization and Element Cycling Functions of Hydrothermarchaeota in Hydrothermal Sediment.</title>
        <authorList>
            <person name="Zhou Z."/>
            <person name="Liu Y."/>
            <person name="Xu W."/>
            <person name="Pan J."/>
            <person name="Luo Z.H."/>
            <person name="Li M."/>
        </authorList>
    </citation>
    <scope>NUCLEOTIDE SEQUENCE [LARGE SCALE GENOMIC DNA]</scope>
    <source>
        <strain evidence="1">HyVt-113</strain>
    </source>
</reference>
<sequence length="62" mass="7250">MKEKLSEIHPNPNTKVFFEKAVAFIRKTGKPKICKLTRSHRGQAIKLEKGYILIEKQWKPKS</sequence>
<name>A0A7V0IA69_DESA2</name>
<evidence type="ECO:0000313" key="1">
    <source>
        <dbReference type="EMBL" id="HDD35521.1"/>
    </source>
</evidence>
<protein>
    <submittedName>
        <fullName evidence="1">Uncharacterized protein</fullName>
    </submittedName>
</protein>